<organism evidence="7 8">
    <name type="scientific">Corynebacterium camporealensis</name>
    <dbReference type="NCBI Taxonomy" id="161896"/>
    <lineage>
        <taxon>Bacteria</taxon>
        <taxon>Bacillati</taxon>
        <taxon>Actinomycetota</taxon>
        <taxon>Actinomycetes</taxon>
        <taxon>Mycobacteriales</taxon>
        <taxon>Corynebacteriaceae</taxon>
        <taxon>Corynebacterium</taxon>
    </lineage>
</organism>
<evidence type="ECO:0000256" key="1">
    <source>
        <dbReference type="ARBA" id="ARBA00012104"/>
    </source>
</evidence>
<dbReference type="EC" id="2.7.1.35" evidence="1"/>
<name>A0A0F6QXM6_9CORY</name>
<dbReference type="InterPro" id="IPR029056">
    <property type="entry name" value="Ribokinase-like"/>
</dbReference>
<dbReference type="KEGG" id="ccj:UL81_08500"/>
<sequence>MAVLSIQSHVTYGHVGNSAAVFPLQRAGLEVWPVNTVNFSNHTECPDWGGPAFPASTVRDIIDATFARQPDIDAVLTGYLGTPELADVVIDTVSRVKDSSDALFACDPVIGNAIYGSFVADDIPGVFRDELIPLADVITPNQWEVALLSGMPCTDLESTIAAARSLCSTVLVTSVDTGDANIGMLAVDPDNAYFLTTPRVPGQQVAGGKVVGAGDLTTSLFTSHLLRGASLPDALEATASAVFDVIYASHAAGSDELQLVQNQDVFVHPRRQFRAYPC</sequence>
<dbReference type="NCBIfam" id="TIGR00687">
    <property type="entry name" value="pyridox_kin"/>
    <property type="match status" value="1"/>
</dbReference>
<reference evidence="7 8" key="1">
    <citation type="journal article" date="2015" name="Genome Announc.">
        <title>Complete Genome Sequence of Corynebacterium camporealensis DSM 44610, Isolated from the Milk of a Manchega Sheep with Subclinical Mastitis.</title>
        <authorList>
            <person name="Ruckert C."/>
            <person name="Albersmeier A."/>
            <person name="Winkler A."/>
            <person name="Tauch A."/>
        </authorList>
    </citation>
    <scope>NUCLEOTIDE SEQUENCE [LARGE SCALE GENOMIC DNA]</scope>
    <source>
        <strain evidence="7 8">DSM 44610</strain>
    </source>
</reference>
<feature type="domain" description="Pyridoxamine kinase/Phosphomethylpyrimidine kinase" evidence="6">
    <location>
        <begin position="53"/>
        <end position="253"/>
    </location>
</feature>
<keyword evidence="2 7" id="KW-0808">Transferase</keyword>
<dbReference type="CDD" id="cd01173">
    <property type="entry name" value="pyridoxal_pyridoxamine_kinase"/>
    <property type="match status" value="1"/>
</dbReference>
<dbReference type="AlphaFoldDB" id="A0A0F6QXM6"/>
<dbReference type="PANTHER" id="PTHR10534:SF2">
    <property type="entry name" value="PYRIDOXAL KINASE"/>
    <property type="match status" value="1"/>
</dbReference>
<dbReference type="SUPFAM" id="SSF53613">
    <property type="entry name" value="Ribokinase-like"/>
    <property type="match status" value="1"/>
</dbReference>
<dbReference type="Gene3D" id="3.40.1190.20">
    <property type="match status" value="1"/>
</dbReference>
<dbReference type="EMBL" id="CP011311">
    <property type="protein sequence ID" value="AKE39650.1"/>
    <property type="molecule type" value="Genomic_DNA"/>
</dbReference>
<evidence type="ECO:0000313" key="8">
    <source>
        <dbReference type="Proteomes" id="UP000033566"/>
    </source>
</evidence>
<evidence type="ECO:0000256" key="2">
    <source>
        <dbReference type="ARBA" id="ARBA00022679"/>
    </source>
</evidence>
<dbReference type="GO" id="GO:0009443">
    <property type="term" value="P:pyridoxal 5'-phosphate salvage"/>
    <property type="evidence" value="ECO:0007669"/>
    <property type="project" value="InterPro"/>
</dbReference>
<dbReference type="RefSeq" id="WP_035107309.1">
    <property type="nucleotide sequence ID" value="NZ_CP011311.1"/>
</dbReference>
<dbReference type="InterPro" id="IPR004625">
    <property type="entry name" value="PyrdxlKinase"/>
</dbReference>
<keyword evidence="8" id="KW-1185">Reference proteome</keyword>
<dbReference type="Proteomes" id="UP000033566">
    <property type="component" value="Chromosome"/>
</dbReference>
<evidence type="ECO:0000259" key="6">
    <source>
        <dbReference type="Pfam" id="PF08543"/>
    </source>
</evidence>
<dbReference type="PANTHER" id="PTHR10534">
    <property type="entry name" value="PYRIDOXAL KINASE"/>
    <property type="match status" value="1"/>
</dbReference>
<dbReference type="Pfam" id="PF08543">
    <property type="entry name" value="Phos_pyr_kin"/>
    <property type="match status" value="1"/>
</dbReference>
<dbReference type="PATRIC" id="fig|161896.4.peg.1663"/>
<dbReference type="OrthoDB" id="9800808at2"/>
<keyword evidence="4 7" id="KW-0418">Kinase</keyword>
<evidence type="ECO:0000256" key="4">
    <source>
        <dbReference type="ARBA" id="ARBA00022777"/>
    </source>
</evidence>
<keyword evidence="3" id="KW-0547">Nucleotide-binding</keyword>
<keyword evidence="5" id="KW-0067">ATP-binding</keyword>
<proteinExistence type="predicted"/>
<dbReference type="NCBIfam" id="NF004398">
    <property type="entry name" value="PRK05756.1"/>
    <property type="match status" value="1"/>
</dbReference>
<dbReference type="GO" id="GO:0008478">
    <property type="term" value="F:pyridoxal kinase activity"/>
    <property type="evidence" value="ECO:0007669"/>
    <property type="project" value="UniProtKB-EC"/>
</dbReference>
<dbReference type="HOGENOM" id="CLU_046496_3_1_11"/>
<dbReference type="GO" id="GO:0005829">
    <property type="term" value="C:cytosol"/>
    <property type="evidence" value="ECO:0007669"/>
    <property type="project" value="TreeGrafter"/>
</dbReference>
<dbReference type="InterPro" id="IPR013749">
    <property type="entry name" value="PM/HMP-P_kinase-1"/>
</dbReference>
<gene>
    <name evidence="7" type="ORF">UL81_08500</name>
</gene>
<protein>
    <recommendedName>
        <fullName evidence="1">pyridoxal kinase</fullName>
        <ecNumber evidence="1">2.7.1.35</ecNumber>
    </recommendedName>
</protein>
<evidence type="ECO:0000313" key="7">
    <source>
        <dbReference type="EMBL" id="AKE39650.1"/>
    </source>
</evidence>
<accession>A0A0F6QXM6</accession>
<evidence type="ECO:0000256" key="3">
    <source>
        <dbReference type="ARBA" id="ARBA00022741"/>
    </source>
</evidence>
<evidence type="ECO:0000256" key="5">
    <source>
        <dbReference type="ARBA" id="ARBA00022840"/>
    </source>
</evidence>
<dbReference type="GO" id="GO:0005524">
    <property type="term" value="F:ATP binding"/>
    <property type="evidence" value="ECO:0007669"/>
    <property type="project" value="UniProtKB-KW"/>
</dbReference>